<feature type="non-terminal residue" evidence="2">
    <location>
        <position position="1"/>
    </location>
</feature>
<evidence type="ECO:0000313" key="3">
    <source>
        <dbReference type="Proteomes" id="UP000682733"/>
    </source>
</evidence>
<name>A0A8S2RBU3_9BILA</name>
<dbReference type="EMBL" id="CAJNOK010022277">
    <property type="protein sequence ID" value="CAF1345551.1"/>
    <property type="molecule type" value="Genomic_DNA"/>
</dbReference>
<sequence>MQCIPREALQQIYIHEAIKSAERAGRFLYISNNYRRDSICDSDLTLYSDDPLQEIGVSKCIGFPASP</sequence>
<reference evidence="2" key="1">
    <citation type="submission" date="2021-02" db="EMBL/GenBank/DDBJ databases">
        <authorList>
            <person name="Nowell W R."/>
        </authorList>
    </citation>
    <scope>NUCLEOTIDE SEQUENCE</scope>
</reference>
<dbReference type="Proteomes" id="UP000682733">
    <property type="component" value="Unassembled WGS sequence"/>
</dbReference>
<protein>
    <submittedName>
        <fullName evidence="2">Uncharacterized protein</fullName>
    </submittedName>
</protein>
<dbReference type="AlphaFoldDB" id="A0A8S2RBU3"/>
<comment type="caution">
    <text evidence="2">The sequence shown here is derived from an EMBL/GenBank/DDBJ whole genome shotgun (WGS) entry which is preliminary data.</text>
</comment>
<dbReference type="Proteomes" id="UP000677228">
    <property type="component" value="Unassembled WGS sequence"/>
</dbReference>
<gene>
    <name evidence="1" type="ORF">OVA965_LOCUS30548</name>
    <name evidence="2" type="ORF">TMI583_LOCUS31355</name>
</gene>
<evidence type="ECO:0000313" key="1">
    <source>
        <dbReference type="EMBL" id="CAF1345551.1"/>
    </source>
</evidence>
<proteinExistence type="predicted"/>
<dbReference type="EMBL" id="CAJOBA010043911">
    <property type="protein sequence ID" value="CAF4156553.1"/>
    <property type="molecule type" value="Genomic_DNA"/>
</dbReference>
<organism evidence="2 3">
    <name type="scientific">Didymodactylos carnosus</name>
    <dbReference type="NCBI Taxonomy" id="1234261"/>
    <lineage>
        <taxon>Eukaryota</taxon>
        <taxon>Metazoa</taxon>
        <taxon>Spiralia</taxon>
        <taxon>Gnathifera</taxon>
        <taxon>Rotifera</taxon>
        <taxon>Eurotatoria</taxon>
        <taxon>Bdelloidea</taxon>
        <taxon>Philodinida</taxon>
        <taxon>Philodinidae</taxon>
        <taxon>Didymodactylos</taxon>
    </lineage>
</organism>
<accession>A0A8S2RBU3</accession>
<evidence type="ECO:0000313" key="2">
    <source>
        <dbReference type="EMBL" id="CAF4156553.1"/>
    </source>
</evidence>